<dbReference type="AlphaFoldDB" id="A0A1G8H943"/>
<evidence type="ECO:0000313" key="1">
    <source>
        <dbReference type="EMBL" id="SDI03162.1"/>
    </source>
</evidence>
<dbReference type="Proteomes" id="UP000199163">
    <property type="component" value="Unassembled WGS sequence"/>
</dbReference>
<dbReference type="EMBL" id="FNDK01000019">
    <property type="protein sequence ID" value="SDI03162.1"/>
    <property type="molecule type" value="Genomic_DNA"/>
</dbReference>
<protein>
    <submittedName>
        <fullName evidence="1">Uncharacterized protein</fullName>
    </submittedName>
</protein>
<dbReference type="RefSeq" id="WP_091274955.1">
    <property type="nucleotide sequence ID" value="NZ_FNDK01000019.1"/>
</dbReference>
<proteinExistence type="predicted"/>
<accession>A0A1G8H943</accession>
<dbReference type="STRING" id="568899.SAMN05192534_1198"/>
<sequence length="151" mass="17783">MLNDTLELQALEVHLLLFKMKTHTWYKIYYKMKQYIETLQEDQIAAYPEKADIEKRVYHGHIHIHIKRSFTTDAVLLYEKLNSYVNKNNPVILIGVTNQHGKVSSPLIVDLIVMLHKEVPDYIVIKGSVHPHDWLAAEDRLRHRGFLPQCR</sequence>
<name>A0A1G8H943_9BACI</name>
<dbReference type="OrthoDB" id="2966254at2"/>
<reference evidence="1 2" key="1">
    <citation type="submission" date="2016-10" db="EMBL/GenBank/DDBJ databases">
        <authorList>
            <person name="de Groot N.N."/>
        </authorList>
    </citation>
    <scope>NUCLEOTIDE SEQUENCE [LARGE SCALE GENOMIC DNA]</scope>
    <source>
        <strain evidence="1 2">DSM 21632</strain>
    </source>
</reference>
<gene>
    <name evidence="1" type="ORF">SAMN05192534_1198</name>
</gene>
<evidence type="ECO:0000313" key="2">
    <source>
        <dbReference type="Proteomes" id="UP000199163"/>
    </source>
</evidence>
<keyword evidence="2" id="KW-1185">Reference proteome</keyword>
<organism evidence="1 2">
    <name type="scientific">Alteribacillus persepolensis</name>
    <dbReference type="NCBI Taxonomy" id="568899"/>
    <lineage>
        <taxon>Bacteria</taxon>
        <taxon>Bacillati</taxon>
        <taxon>Bacillota</taxon>
        <taxon>Bacilli</taxon>
        <taxon>Bacillales</taxon>
        <taxon>Bacillaceae</taxon>
        <taxon>Alteribacillus</taxon>
    </lineage>
</organism>